<evidence type="ECO:0000313" key="3">
    <source>
        <dbReference type="Proteomes" id="UP000231279"/>
    </source>
</evidence>
<feature type="region of interest" description="Disordered" evidence="1">
    <location>
        <begin position="1"/>
        <end position="30"/>
    </location>
</feature>
<accession>A0A2G9G5U3</accession>
<sequence>MNPNNSGEVANNGGRQNNNSGGSVFPKVKEPVSTKVVKTIAKGVAKGGKSIVDAANNHKNKSKVNPDN</sequence>
<proteinExistence type="predicted"/>
<name>A0A2G9G5U3_9LAMI</name>
<dbReference type="EMBL" id="NKXS01006811">
    <property type="protein sequence ID" value="PIN00678.1"/>
    <property type="molecule type" value="Genomic_DNA"/>
</dbReference>
<feature type="compositionally biased region" description="Low complexity" evidence="1">
    <location>
        <begin position="11"/>
        <end position="23"/>
    </location>
</feature>
<dbReference type="AlphaFoldDB" id="A0A2G9G5U3"/>
<evidence type="ECO:0000256" key="1">
    <source>
        <dbReference type="SAM" id="MobiDB-lite"/>
    </source>
</evidence>
<gene>
    <name evidence="2" type="ORF">CDL12_26819</name>
</gene>
<evidence type="ECO:0000313" key="2">
    <source>
        <dbReference type="EMBL" id="PIN00678.1"/>
    </source>
</evidence>
<organism evidence="2 3">
    <name type="scientific">Handroanthus impetiginosus</name>
    <dbReference type="NCBI Taxonomy" id="429701"/>
    <lineage>
        <taxon>Eukaryota</taxon>
        <taxon>Viridiplantae</taxon>
        <taxon>Streptophyta</taxon>
        <taxon>Embryophyta</taxon>
        <taxon>Tracheophyta</taxon>
        <taxon>Spermatophyta</taxon>
        <taxon>Magnoliopsida</taxon>
        <taxon>eudicotyledons</taxon>
        <taxon>Gunneridae</taxon>
        <taxon>Pentapetalae</taxon>
        <taxon>asterids</taxon>
        <taxon>lamiids</taxon>
        <taxon>Lamiales</taxon>
        <taxon>Bignoniaceae</taxon>
        <taxon>Crescentiina</taxon>
        <taxon>Tabebuia alliance</taxon>
        <taxon>Handroanthus</taxon>
    </lineage>
</organism>
<comment type="caution">
    <text evidence="2">The sequence shown here is derived from an EMBL/GenBank/DDBJ whole genome shotgun (WGS) entry which is preliminary data.</text>
</comment>
<keyword evidence="3" id="KW-1185">Reference proteome</keyword>
<protein>
    <submittedName>
        <fullName evidence="2">Uncharacterized protein</fullName>
    </submittedName>
</protein>
<dbReference type="Proteomes" id="UP000231279">
    <property type="component" value="Unassembled WGS sequence"/>
</dbReference>
<reference evidence="3" key="1">
    <citation type="journal article" date="2018" name="Gigascience">
        <title>Genome assembly of the Pink Ipe (Handroanthus impetiginosus, Bignoniaceae), a highly valued, ecologically keystone Neotropical timber forest tree.</title>
        <authorList>
            <person name="Silva-Junior O.B."/>
            <person name="Grattapaglia D."/>
            <person name="Novaes E."/>
            <person name="Collevatti R.G."/>
        </authorList>
    </citation>
    <scope>NUCLEOTIDE SEQUENCE [LARGE SCALE GENOMIC DNA]</scope>
    <source>
        <strain evidence="3">cv. UFG-1</strain>
    </source>
</reference>